<keyword evidence="2" id="KW-0472">Membrane</keyword>
<dbReference type="Gene3D" id="3.10.620.30">
    <property type="match status" value="1"/>
</dbReference>
<keyword evidence="2" id="KW-0812">Transmembrane</keyword>
<reference evidence="4 5" key="1">
    <citation type="submission" date="2018-01" db="EMBL/GenBank/DDBJ databases">
        <title>Complete genome sequence of Salinigranum rubrum GX10T, an extremely halophilic archaeon isolated from a marine solar saltern.</title>
        <authorList>
            <person name="Han S."/>
        </authorList>
    </citation>
    <scope>NUCLEOTIDE SEQUENCE [LARGE SCALE GENOMIC DNA]</scope>
    <source>
        <strain evidence="4 5">GX10</strain>
    </source>
</reference>
<dbReference type="InterPro" id="IPR025403">
    <property type="entry name" value="TgpA-like_C"/>
</dbReference>
<organism evidence="4 5">
    <name type="scientific">Salinigranum rubrum</name>
    <dbReference type="NCBI Taxonomy" id="755307"/>
    <lineage>
        <taxon>Archaea</taxon>
        <taxon>Methanobacteriati</taxon>
        <taxon>Methanobacteriota</taxon>
        <taxon>Stenosarchaea group</taxon>
        <taxon>Halobacteria</taxon>
        <taxon>Halobacteriales</taxon>
        <taxon>Haloferacaceae</taxon>
        <taxon>Salinigranum</taxon>
    </lineage>
</organism>
<feature type="transmembrane region" description="Helical" evidence="2">
    <location>
        <begin position="152"/>
        <end position="169"/>
    </location>
</feature>
<dbReference type="Proteomes" id="UP000236584">
    <property type="component" value="Chromosome"/>
</dbReference>
<name>A0A2I8VN16_9EURY</name>
<evidence type="ECO:0000313" key="4">
    <source>
        <dbReference type="EMBL" id="AUV83316.1"/>
    </source>
</evidence>
<dbReference type="GeneID" id="35594039"/>
<gene>
    <name evidence="4" type="ORF">C2R22_18065</name>
</gene>
<dbReference type="EMBL" id="CP026309">
    <property type="protein sequence ID" value="AUV83316.1"/>
    <property type="molecule type" value="Genomic_DNA"/>
</dbReference>
<dbReference type="InterPro" id="IPR021878">
    <property type="entry name" value="TgpA_N"/>
</dbReference>
<feature type="compositionally biased region" description="Basic and acidic residues" evidence="1">
    <location>
        <begin position="523"/>
        <end position="532"/>
    </location>
</feature>
<dbReference type="InterPro" id="IPR002931">
    <property type="entry name" value="Transglutaminase-like"/>
</dbReference>
<evidence type="ECO:0000256" key="2">
    <source>
        <dbReference type="SAM" id="Phobius"/>
    </source>
</evidence>
<dbReference type="RefSeq" id="WP_103427005.1">
    <property type="nucleotide sequence ID" value="NZ_CP026309.1"/>
</dbReference>
<accession>A0A2I8VN16</accession>
<dbReference type="AlphaFoldDB" id="A0A2I8VN16"/>
<keyword evidence="5" id="KW-1185">Reference proteome</keyword>
<dbReference type="KEGG" id="srub:C2R22_18065"/>
<evidence type="ECO:0000259" key="3">
    <source>
        <dbReference type="SMART" id="SM00460"/>
    </source>
</evidence>
<feature type="compositionally biased region" description="Polar residues" evidence="1">
    <location>
        <begin position="558"/>
        <end position="573"/>
    </location>
</feature>
<dbReference type="Pfam" id="PF11992">
    <property type="entry name" value="TgpA_N"/>
    <property type="match status" value="1"/>
</dbReference>
<feature type="region of interest" description="Disordered" evidence="1">
    <location>
        <begin position="513"/>
        <end position="613"/>
    </location>
</feature>
<dbReference type="SMART" id="SM00460">
    <property type="entry name" value="TGc"/>
    <property type="match status" value="1"/>
</dbReference>
<dbReference type="PANTHER" id="PTHR42736">
    <property type="entry name" value="PROTEIN-GLUTAMINE GAMMA-GLUTAMYLTRANSFERASE"/>
    <property type="match status" value="1"/>
</dbReference>
<dbReference type="InterPro" id="IPR038765">
    <property type="entry name" value="Papain-like_cys_pep_sf"/>
</dbReference>
<feature type="transmembrane region" description="Helical" evidence="2">
    <location>
        <begin position="175"/>
        <end position="193"/>
    </location>
</feature>
<sequence>MSADTRRLSLASLGNLEERTSFRGAALVGVLVLTLSYLSVLSHVTNVVGGNRVFVLLVVGTFLLATALGRFLRVRTAVFFTAVLLVGGTVTYFLAIPASQLSLLSTERLLSDTVALLTGLSVLRLTAADVWALAVAPGPVFLSWYLAMRERYAWSVAVGGTALGLFVLTGDAGTATTLVGVLGAGLALGLGTLDRHGGTVAQLDTLVAVLAAMVVLAATLSVVPGGAAQPLLPDRGSPTVEASLVNSPERIEMLGSIRLSPQVRYTVEANERQYWQTASYDRYTGDGWVRTGDTDAYRGRLAGPPGASRQVTQTVTAEATVSAMPAAWKPVSVSGDVEGRVRITQQGFFVPATSLASGESYTVESRVPQYTSEQLRRAGTDYPDAVRTQYLQLPESTSTRVRERAAEIAGGEDNAYDKAVAIEQWLEENKRYSLTVERPEGDVAEAFLFEMDAGYCTYYATAMVTLLRTQGVPARLAVGYTPGEEVGNGEYVVRGLDSHAWVEVYFPDVGWVRFDPTPATPRETAERTRLTEARQSGEPGVDTNGTEPETDGGPTVTPFETNGSSLNNSSQSDALRRNIEGSSSTNATPLPAAQDGNLGGETEESEGFQVPDLPSRETLGLGLVAFVGLVAGARRLGFTAWLAAELRLRYQRPTGDAAVDAERAFDRLERLLERRYRARRPTETPRAYIRALGRGHGLDPRVERVADVYERSHYGSGVSPAEAERAVALVDDLAWEATPVVGELFSRGEDEPAATTA</sequence>
<feature type="domain" description="Transglutaminase-like" evidence="3">
    <location>
        <begin position="448"/>
        <end position="518"/>
    </location>
</feature>
<evidence type="ECO:0000256" key="1">
    <source>
        <dbReference type="SAM" id="MobiDB-lite"/>
    </source>
</evidence>
<dbReference type="SUPFAM" id="SSF54001">
    <property type="entry name" value="Cysteine proteinases"/>
    <property type="match status" value="1"/>
</dbReference>
<dbReference type="InterPro" id="IPR052901">
    <property type="entry name" value="Bact_TGase-like"/>
</dbReference>
<dbReference type="PANTHER" id="PTHR42736:SF1">
    <property type="entry name" value="PROTEIN-GLUTAMINE GAMMA-GLUTAMYLTRANSFERASE"/>
    <property type="match status" value="1"/>
</dbReference>
<keyword evidence="2" id="KW-1133">Transmembrane helix</keyword>
<feature type="transmembrane region" description="Helical" evidence="2">
    <location>
        <begin position="122"/>
        <end position="145"/>
    </location>
</feature>
<evidence type="ECO:0000313" key="5">
    <source>
        <dbReference type="Proteomes" id="UP000236584"/>
    </source>
</evidence>
<feature type="transmembrane region" description="Helical" evidence="2">
    <location>
        <begin position="53"/>
        <end position="72"/>
    </location>
</feature>
<protein>
    <submittedName>
        <fullName evidence="4">Transglutaminase</fullName>
    </submittedName>
</protein>
<dbReference type="OrthoDB" id="18481at2157"/>
<feature type="transmembrane region" description="Helical" evidence="2">
    <location>
        <begin position="21"/>
        <end position="41"/>
    </location>
</feature>
<proteinExistence type="predicted"/>
<dbReference type="Pfam" id="PF13559">
    <property type="entry name" value="DUF4129"/>
    <property type="match status" value="1"/>
</dbReference>
<feature type="transmembrane region" description="Helical" evidence="2">
    <location>
        <begin position="79"/>
        <end position="102"/>
    </location>
</feature>
<feature type="transmembrane region" description="Helical" evidence="2">
    <location>
        <begin position="205"/>
        <end position="227"/>
    </location>
</feature>
<dbReference type="Pfam" id="PF01841">
    <property type="entry name" value="Transglut_core"/>
    <property type="match status" value="1"/>
</dbReference>